<reference evidence="3 4" key="1">
    <citation type="submission" date="2021-04" db="EMBL/GenBank/DDBJ databases">
        <authorList>
            <person name="Rodrigo-Torres L."/>
            <person name="Arahal R. D."/>
            <person name="Lucena T."/>
        </authorList>
    </citation>
    <scope>NUCLEOTIDE SEQUENCE [LARGE SCALE GENOMIC DNA]</scope>
    <source>
        <strain evidence="3 4">CECT 9623</strain>
    </source>
</reference>
<dbReference type="EMBL" id="CAJRAU010000006">
    <property type="protein sequence ID" value="CAG5072367.1"/>
    <property type="molecule type" value="Genomic_DNA"/>
</dbReference>
<dbReference type="Gene3D" id="3.40.50.1820">
    <property type="entry name" value="alpha/beta hydrolase"/>
    <property type="match status" value="1"/>
</dbReference>
<keyword evidence="1" id="KW-0732">Signal</keyword>
<dbReference type="InterPro" id="IPR029058">
    <property type="entry name" value="AB_hydrolase_fold"/>
</dbReference>
<dbReference type="SUPFAM" id="SSF53474">
    <property type="entry name" value="alpha/beta-Hydrolases"/>
    <property type="match status" value="1"/>
</dbReference>
<gene>
    <name evidence="3" type="ORF">DYBT9623_04130</name>
</gene>
<comment type="caution">
    <text evidence="3">The sequence shown here is derived from an EMBL/GenBank/DDBJ whole genome shotgun (WGS) entry which is preliminary data.</text>
</comment>
<feature type="chain" id="PRO_5045867207" description="Secretion system C-terminal sorting domain-containing protein" evidence="1">
    <location>
        <begin position="25"/>
        <end position="669"/>
    </location>
</feature>
<feature type="signal peptide" evidence="1">
    <location>
        <begin position="1"/>
        <end position="24"/>
    </location>
</feature>
<name>A0ABN7RCQ8_9BACT</name>
<dbReference type="InterPro" id="IPR026444">
    <property type="entry name" value="Secre_tail"/>
</dbReference>
<sequence length="669" mass="73602">MKKNTIMTRITLVVLNLLSLSALAQGNFQITADIGYAAAMSEVKTHFSVPGATPGSPGDPYSYQVASGSYSVYFAPNNTSGKILKPIIIAEGFDPNHDYSCDDVVELLNGSTRFTQDNLADKLRLQGYDLIVLDYGDGGQLIQRNAFLLMKLIQHINATKASACPIILAGFSMGGIVSRYALNYMEANALPHNVGLFFSFDAPQKGANVPLSMQNMVDWLDNNVVTYGLSADIQDQTRSIHSYAAQQMLIYHTDYIVGDVVNVNPTFTAFYAQMKALIGGNGYPKKCKMIAASLGNWTGLGQAYMNNANNWVDHNATLLPTNPLAFSFSGAKNAPFIGYALSGIASPLPYNITIPVSGFPFAIMYISVASAIFNSSHITGYYNAPIPADVMPGSFAPIFLEVAEALNGVGVNSNIRMPNGCFIPTVSALDFNTDNWYHNIAADPNKLAKTPFSSIFATVGNFDHKFPLSNHFELTDWVMNEVSIFNATVDACEDEPLPVKLSSFRARKEGETALLNWKTVSEVNFDHFSIERSGTGKKWDDIGKVFPNEDLTSEYSFSDQIPLKGESYYRLKMIDKDGSFAYSQIQKLEFELEKIFIYPNPAGGDDHIRLMNGDKIISEVQIFDKAGWKVYQLKQPGAEIDIRELASGQYIMKVIFKNGSESSQLFVKE</sequence>
<dbReference type="RefSeq" id="WP_215235418.1">
    <property type="nucleotide sequence ID" value="NZ_CAJRAU010000006.1"/>
</dbReference>
<protein>
    <recommendedName>
        <fullName evidence="2">Secretion system C-terminal sorting domain-containing protein</fullName>
    </recommendedName>
</protein>
<organism evidence="3 4">
    <name type="scientific">Dyadobacter linearis</name>
    <dbReference type="NCBI Taxonomy" id="2823330"/>
    <lineage>
        <taxon>Bacteria</taxon>
        <taxon>Pseudomonadati</taxon>
        <taxon>Bacteroidota</taxon>
        <taxon>Cytophagia</taxon>
        <taxon>Cytophagales</taxon>
        <taxon>Spirosomataceae</taxon>
        <taxon>Dyadobacter</taxon>
    </lineage>
</organism>
<feature type="domain" description="Secretion system C-terminal sorting" evidence="2">
    <location>
        <begin position="597"/>
        <end position="665"/>
    </location>
</feature>
<evidence type="ECO:0000313" key="3">
    <source>
        <dbReference type="EMBL" id="CAG5072367.1"/>
    </source>
</evidence>
<evidence type="ECO:0000313" key="4">
    <source>
        <dbReference type="Proteomes" id="UP000679725"/>
    </source>
</evidence>
<proteinExistence type="predicted"/>
<dbReference type="Proteomes" id="UP000679725">
    <property type="component" value="Unassembled WGS sequence"/>
</dbReference>
<accession>A0ABN7RCQ8</accession>
<keyword evidence="4" id="KW-1185">Reference proteome</keyword>
<evidence type="ECO:0000259" key="2">
    <source>
        <dbReference type="Pfam" id="PF18962"/>
    </source>
</evidence>
<evidence type="ECO:0000256" key="1">
    <source>
        <dbReference type="SAM" id="SignalP"/>
    </source>
</evidence>
<dbReference type="Pfam" id="PF18962">
    <property type="entry name" value="Por_Secre_tail"/>
    <property type="match status" value="1"/>
</dbReference>
<dbReference type="NCBIfam" id="TIGR04183">
    <property type="entry name" value="Por_Secre_tail"/>
    <property type="match status" value="1"/>
</dbReference>